<dbReference type="OrthoDB" id="252759at2"/>
<gene>
    <name evidence="2" type="ORF">CAMSH0001_1050</name>
</gene>
<keyword evidence="1" id="KW-0812">Transmembrane</keyword>
<organism evidence="2 3">
    <name type="scientific">Campylobacter showae RM3277</name>
    <dbReference type="NCBI Taxonomy" id="553219"/>
    <lineage>
        <taxon>Bacteria</taxon>
        <taxon>Pseudomonadati</taxon>
        <taxon>Campylobacterota</taxon>
        <taxon>Epsilonproteobacteria</taxon>
        <taxon>Campylobacterales</taxon>
        <taxon>Campylobacteraceae</taxon>
        <taxon>Campylobacter</taxon>
    </lineage>
</organism>
<dbReference type="Proteomes" id="UP000003107">
    <property type="component" value="Unassembled WGS sequence"/>
</dbReference>
<name>C6RHU6_9BACT</name>
<feature type="transmembrane region" description="Helical" evidence="1">
    <location>
        <begin position="21"/>
        <end position="46"/>
    </location>
</feature>
<evidence type="ECO:0000256" key="1">
    <source>
        <dbReference type="SAM" id="Phobius"/>
    </source>
</evidence>
<dbReference type="EMBL" id="ACVQ01000028">
    <property type="protein sequence ID" value="EET78976.1"/>
    <property type="molecule type" value="Genomic_DNA"/>
</dbReference>
<keyword evidence="3" id="KW-1185">Reference proteome</keyword>
<dbReference type="RefSeq" id="WP_002949328.1">
    <property type="nucleotide sequence ID" value="NZ_ACVQ01000028.1"/>
</dbReference>
<proteinExistence type="predicted"/>
<dbReference type="AlphaFoldDB" id="C6RHU6"/>
<comment type="caution">
    <text evidence="2">The sequence shown here is derived from an EMBL/GenBank/DDBJ whole genome shotgun (WGS) entry which is preliminary data.</text>
</comment>
<protein>
    <submittedName>
        <fullName evidence="2">Uncharacterized protein</fullName>
    </submittedName>
</protein>
<accession>C6RHU6</accession>
<keyword evidence="1" id="KW-1133">Transmembrane helix</keyword>
<reference evidence="2 3" key="1">
    <citation type="submission" date="2009-07" db="EMBL/GenBank/DDBJ databases">
        <authorList>
            <person name="Madupu R."/>
            <person name="Sebastian Y."/>
            <person name="Durkin A.S."/>
            <person name="Torralba M."/>
            <person name="Methe B."/>
            <person name="Sutton G.G."/>
            <person name="Strausberg R.L."/>
            <person name="Nelson K.E."/>
        </authorList>
    </citation>
    <scope>NUCLEOTIDE SEQUENCE [LARGE SCALE GENOMIC DNA]</scope>
    <source>
        <strain evidence="2 3">RM3277</strain>
    </source>
</reference>
<keyword evidence="1" id="KW-0472">Membrane</keyword>
<sequence length="49" mass="5712">MTKFKADPFDELAIKRSSFSVIVGALVPYIKFIMKAAWIFTFWSLIRAR</sequence>
<evidence type="ECO:0000313" key="2">
    <source>
        <dbReference type="EMBL" id="EET78976.1"/>
    </source>
</evidence>
<dbReference type="GeneID" id="70358885"/>
<dbReference type="STRING" id="553219.CAMSH0001_1050"/>
<evidence type="ECO:0000313" key="3">
    <source>
        <dbReference type="Proteomes" id="UP000003107"/>
    </source>
</evidence>